<gene>
    <name evidence="2" type="ORF">CAPTEDRAFT_216889</name>
</gene>
<organism evidence="2">
    <name type="scientific">Capitella teleta</name>
    <name type="common">Polychaete worm</name>
    <dbReference type="NCBI Taxonomy" id="283909"/>
    <lineage>
        <taxon>Eukaryota</taxon>
        <taxon>Metazoa</taxon>
        <taxon>Spiralia</taxon>
        <taxon>Lophotrochozoa</taxon>
        <taxon>Annelida</taxon>
        <taxon>Polychaeta</taxon>
        <taxon>Sedentaria</taxon>
        <taxon>Scolecida</taxon>
        <taxon>Capitellidae</taxon>
        <taxon>Capitella</taxon>
    </lineage>
</organism>
<dbReference type="Gene3D" id="2.60.120.200">
    <property type="match status" value="1"/>
</dbReference>
<name>R7VE59_CAPTE</name>
<evidence type="ECO:0000256" key="1">
    <source>
        <dbReference type="SAM" id="SignalP"/>
    </source>
</evidence>
<keyword evidence="1" id="KW-0732">Signal</keyword>
<dbReference type="InterPro" id="IPR013320">
    <property type="entry name" value="ConA-like_dom_sf"/>
</dbReference>
<reference evidence="4" key="1">
    <citation type="submission" date="2012-12" db="EMBL/GenBank/DDBJ databases">
        <authorList>
            <person name="Hellsten U."/>
            <person name="Grimwood J."/>
            <person name="Chapman J.A."/>
            <person name="Shapiro H."/>
            <person name="Aerts A."/>
            <person name="Otillar R.P."/>
            <person name="Terry A.Y."/>
            <person name="Boore J.L."/>
            <person name="Simakov O."/>
            <person name="Marletaz F."/>
            <person name="Cho S.-J."/>
            <person name="Edsinger-Gonzales E."/>
            <person name="Havlak P."/>
            <person name="Kuo D.-H."/>
            <person name="Larsson T."/>
            <person name="Lv J."/>
            <person name="Arendt D."/>
            <person name="Savage R."/>
            <person name="Osoegawa K."/>
            <person name="de Jong P."/>
            <person name="Lindberg D.R."/>
            <person name="Seaver E.C."/>
            <person name="Weisblat D.A."/>
            <person name="Putnam N.H."/>
            <person name="Grigoriev I.V."/>
            <person name="Rokhsar D.S."/>
        </authorList>
    </citation>
    <scope>NUCLEOTIDE SEQUENCE</scope>
    <source>
        <strain evidence="4">I ESC-2004</strain>
    </source>
</reference>
<dbReference type="EnsemblMetazoa" id="CapteT216889">
    <property type="protein sequence ID" value="CapteP216889"/>
    <property type="gene ID" value="CapteG216889"/>
</dbReference>
<sequence length="370" mass="41819">MFTTVAALLLVVCPLPVHLQSDPVEMSVWVEPRNGTCGYSGEEVLFWDGTATKCANPCANGVYPEGLYPQHHIIDATTFPLCNQITCYLDKEAMPSEFGFTLSLWATLTGEDSKRRNLLTVNFTVEEKDLVLFTQLDQLRLSLGVNEYTFSESLKQASYTHLALQVFSDGRIGLFVNGSEFEGKPAYAKYPEPGKAIYKDHKNFQCFRENLYVDVYLFSAPLTQDTNSEKINVRYGALNDIDDEYFLGAIKDAAFYPAVLTEREINAIYRGWLDSEITHPECLCPQFAPNGQMHNSCSSPTWISQTDLMPRLTGITNPFSPFNTLKQGVGLEWVPSPGLDLVSLLYKFSRTYWGQSFYQLVIHQRINRIN</sequence>
<feature type="chain" id="PRO_5008789034" description="LamG-like jellyroll fold domain-containing protein" evidence="1">
    <location>
        <begin position="20"/>
        <end position="370"/>
    </location>
</feature>
<feature type="signal peptide" evidence="1">
    <location>
        <begin position="1"/>
        <end position="19"/>
    </location>
</feature>
<keyword evidence="4" id="KW-1185">Reference proteome</keyword>
<protein>
    <recommendedName>
        <fullName evidence="5">LamG-like jellyroll fold domain-containing protein</fullName>
    </recommendedName>
</protein>
<dbReference type="EMBL" id="AMQN01036360">
    <property type="status" value="NOT_ANNOTATED_CDS"/>
    <property type="molecule type" value="Genomic_DNA"/>
</dbReference>
<evidence type="ECO:0000313" key="2">
    <source>
        <dbReference type="EMBL" id="ELU16852.1"/>
    </source>
</evidence>
<proteinExistence type="predicted"/>
<dbReference type="HOGENOM" id="CLU_748516_0_0_1"/>
<dbReference type="SUPFAM" id="SSF49899">
    <property type="entry name" value="Concanavalin A-like lectins/glucanases"/>
    <property type="match status" value="1"/>
</dbReference>
<evidence type="ECO:0000313" key="4">
    <source>
        <dbReference type="Proteomes" id="UP000014760"/>
    </source>
</evidence>
<dbReference type="EMBL" id="KB292870">
    <property type="protein sequence ID" value="ELU16852.1"/>
    <property type="molecule type" value="Genomic_DNA"/>
</dbReference>
<evidence type="ECO:0008006" key="5">
    <source>
        <dbReference type="Google" id="ProtNLM"/>
    </source>
</evidence>
<accession>R7VE59</accession>
<evidence type="ECO:0000313" key="3">
    <source>
        <dbReference type="EnsemblMetazoa" id="CapteP216889"/>
    </source>
</evidence>
<dbReference type="AlphaFoldDB" id="R7VE59"/>
<reference evidence="2 4" key="2">
    <citation type="journal article" date="2013" name="Nature">
        <title>Insights into bilaterian evolution from three spiralian genomes.</title>
        <authorList>
            <person name="Simakov O."/>
            <person name="Marletaz F."/>
            <person name="Cho S.J."/>
            <person name="Edsinger-Gonzales E."/>
            <person name="Havlak P."/>
            <person name="Hellsten U."/>
            <person name="Kuo D.H."/>
            <person name="Larsson T."/>
            <person name="Lv J."/>
            <person name="Arendt D."/>
            <person name="Savage R."/>
            <person name="Osoegawa K."/>
            <person name="de Jong P."/>
            <person name="Grimwood J."/>
            <person name="Chapman J.A."/>
            <person name="Shapiro H."/>
            <person name="Aerts A."/>
            <person name="Otillar R.P."/>
            <person name="Terry A.Y."/>
            <person name="Boore J.L."/>
            <person name="Grigoriev I.V."/>
            <person name="Lindberg D.R."/>
            <person name="Seaver E.C."/>
            <person name="Weisblat D.A."/>
            <person name="Putnam N.H."/>
            <person name="Rokhsar D.S."/>
        </authorList>
    </citation>
    <scope>NUCLEOTIDE SEQUENCE</scope>
    <source>
        <strain evidence="2 4">I ESC-2004</strain>
    </source>
</reference>
<reference evidence="3" key="3">
    <citation type="submission" date="2015-06" db="UniProtKB">
        <authorList>
            <consortium name="EnsemblMetazoa"/>
        </authorList>
    </citation>
    <scope>IDENTIFICATION</scope>
</reference>
<dbReference type="Proteomes" id="UP000014760">
    <property type="component" value="Unassembled WGS sequence"/>
</dbReference>